<dbReference type="Gene3D" id="1.10.3210.10">
    <property type="entry name" value="Hypothetical protein af1432"/>
    <property type="match status" value="1"/>
</dbReference>
<keyword evidence="2" id="KW-1003">Cell membrane</keyword>
<dbReference type="eggNOG" id="COG3275">
    <property type="taxonomic scope" value="Bacteria"/>
</dbReference>
<dbReference type="InterPro" id="IPR003607">
    <property type="entry name" value="HD/PDEase_dom"/>
</dbReference>
<keyword evidence="5 6" id="KW-0472">Membrane</keyword>
<evidence type="ECO:0000256" key="5">
    <source>
        <dbReference type="ARBA" id="ARBA00023136"/>
    </source>
</evidence>
<dbReference type="Gene3D" id="3.30.450.20">
    <property type="entry name" value="PAS domain"/>
    <property type="match status" value="1"/>
</dbReference>
<dbReference type="RefSeq" id="WP_014270444.1">
    <property type="nucleotide sequence ID" value="NC_016633.1"/>
</dbReference>
<dbReference type="InterPro" id="IPR035965">
    <property type="entry name" value="PAS-like_dom_sf"/>
</dbReference>
<dbReference type="InterPro" id="IPR000700">
    <property type="entry name" value="PAS-assoc_C"/>
</dbReference>
<dbReference type="Pfam" id="PF13487">
    <property type="entry name" value="HD_5"/>
    <property type="match status" value="1"/>
</dbReference>
<feature type="transmembrane region" description="Helical" evidence="6">
    <location>
        <begin position="66"/>
        <end position="90"/>
    </location>
</feature>
<dbReference type="Pfam" id="PF13188">
    <property type="entry name" value="PAS_8"/>
    <property type="match status" value="1"/>
</dbReference>
<dbReference type="KEGG" id="sgp:SpiGrapes_1805"/>
<protein>
    <submittedName>
        <fullName evidence="10">PAS domain S-box/diguanylate cyclase (GGDEF) domain-containing protein</fullName>
    </submittedName>
</protein>
<feature type="domain" description="GGDEF" evidence="8">
    <location>
        <begin position="356"/>
        <end position="492"/>
    </location>
</feature>
<dbReference type="STRING" id="158190.SpiGrapes_1805"/>
<dbReference type="InterPro" id="IPR029787">
    <property type="entry name" value="Nucleotide_cyclase"/>
</dbReference>
<dbReference type="eggNOG" id="COG3437">
    <property type="taxonomic scope" value="Bacteria"/>
</dbReference>
<dbReference type="InterPro" id="IPR000014">
    <property type="entry name" value="PAS"/>
</dbReference>
<dbReference type="InterPro" id="IPR043128">
    <property type="entry name" value="Rev_trsase/Diguanyl_cyclase"/>
</dbReference>
<dbReference type="Gene3D" id="3.30.70.270">
    <property type="match status" value="1"/>
</dbReference>
<dbReference type="CDD" id="cd00130">
    <property type="entry name" value="PAS"/>
    <property type="match status" value="1"/>
</dbReference>
<dbReference type="CDD" id="cd00077">
    <property type="entry name" value="HDc"/>
    <property type="match status" value="1"/>
</dbReference>
<feature type="transmembrane region" description="Helical" evidence="6">
    <location>
        <begin position="36"/>
        <end position="54"/>
    </location>
</feature>
<feature type="transmembrane region" description="Helical" evidence="6">
    <location>
        <begin position="131"/>
        <end position="153"/>
    </location>
</feature>
<accession>G8QY36</accession>
<feature type="transmembrane region" description="Helical" evidence="6">
    <location>
        <begin position="96"/>
        <end position="119"/>
    </location>
</feature>
<gene>
    <name evidence="10" type="ordered locus">SpiGrapes_1805</name>
</gene>
<feature type="transmembrane region" description="Helical" evidence="6">
    <location>
        <begin position="165"/>
        <end position="185"/>
    </location>
</feature>
<dbReference type="SMART" id="SM00267">
    <property type="entry name" value="GGDEF"/>
    <property type="match status" value="1"/>
</dbReference>
<dbReference type="PROSITE" id="PS51832">
    <property type="entry name" value="HD_GYP"/>
    <property type="match status" value="1"/>
</dbReference>
<dbReference type="Proteomes" id="UP000005632">
    <property type="component" value="Chromosome"/>
</dbReference>
<dbReference type="SMART" id="SM00471">
    <property type="entry name" value="HDc"/>
    <property type="match status" value="1"/>
</dbReference>
<dbReference type="SMART" id="SM00091">
    <property type="entry name" value="PAS"/>
    <property type="match status" value="1"/>
</dbReference>
<proteinExistence type="predicted"/>
<dbReference type="Pfam" id="PF00990">
    <property type="entry name" value="GGDEF"/>
    <property type="match status" value="1"/>
</dbReference>
<keyword evidence="3 6" id="KW-0812">Transmembrane</keyword>
<dbReference type="PROSITE" id="PS50113">
    <property type="entry name" value="PAC"/>
    <property type="match status" value="1"/>
</dbReference>
<dbReference type="GO" id="GO:0071555">
    <property type="term" value="P:cell wall organization"/>
    <property type="evidence" value="ECO:0007669"/>
    <property type="project" value="InterPro"/>
</dbReference>
<dbReference type="InterPro" id="IPR000160">
    <property type="entry name" value="GGDEF_dom"/>
</dbReference>
<dbReference type="HOGENOM" id="CLU_000445_92_5_12"/>
<evidence type="ECO:0000313" key="10">
    <source>
        <dbReference type="EMBL" id="AEV29601.1"/>
    </source>
</evidence>
<keyword evidence="11" id="KW-1185">Reference proteome</keyword>
<name>G8QY36_SPHPG</name>
<feature type="domain" description="HD-GYP" evidence="9">
    <location>
        <begin position="478"/>
        <end position="670"/>
    </location>
</feature>
<dbReference type="Pfam" id="PF07694">
    <property type="entry name" value="5TM-5TMR_LYT"/>
    <property type="match status" value="1"/>
</dbReference>
<dbReference type="AlphaFoldDB" id="G8QY36"/>
<evidence type="ECO:0000259" key="7">
    <source>
        <dbReference type="PROSITE" id="PS50113"/>
    </source>
</evidence>
<evidence type="ECO:0000259" key="9">
    <source>
        <dbReference type="PROSITE" id="PS51832"/>
    </source>
</evidence>
<dbReference type="SUPFAM" id="SSF55785">
    <property type="entry name" value="PYP-like sensor domain (PAS domain)"/>
    <property type="match status" value="1"/>
</dbReference>
<dbReference type="PANTHER" id="PTHR43155">
    <property type="entry name" value="CYCLIC DI-GMP PHOSPHODIESTERASE PA4108-RELATED"/>
    <property type="match status" value="1"/>
</dbReference>
<dbReference type="InterPro" id="IPR011620">
    <property type="entry name" value="Sig_transdc_His_kinase_LytS_TM"/>
</dbReference>
<feature type="domain" description="PAC" evidence="7">
    <location>
        <begin position="275"/>
        <end position="327"/>
    </location>
</feature>
<dbReference type="PANTHER" id="PTHR43155:SF2">
    <property type="entry name" value="CYCLIC DI-GMP PHOSPHODIESTERASE PA4108"/>
    <property type="match status" value="1"/>
</dbReference>
<evidence type="ECO:0000313" key="11">
    <source>
        <dbReference type="Proteomes" id="UP000005632"/>
    </source>
</evidence>
<dbReference type="EMBL" id="CP003155">
    <property type="protein sequence ID" value="AEV29601.1"/>
    <property type="molecule type" value="Genomic_DNA"/>
</dbReference>
<dbReference type="InterPro" id="IPR037522">
    <property type="entry name" value="HD_GYP_dom"/>
</dbReference>
<evidence type="ECO:0000256" key="3">
    <source>
        <dbReference type="ARBA" id="ARBA00022692"/>
    </source>
</evidence>
<dbReference type="CDD" id="cd01949">
    <property type="entry name" value="GGDEF"/>
    <property type="match status" value="1"/>
</dbReference>
<dbReference type="NCBIfam" id="TIGR00229">
    <property type="entry name" value="sensory_box"/>
    <property type="match status" value="1"/>
</dbReference>
<dbReference type="PROSITE" id="PS50887">
    <property type="entry name" value="GGDEF"/>
    <property type="match status" value="1"/>
</dbReference>
<dbReference type="GO" id="GO:0005886">
    <property type="term" value="C:plasma membrane"/>
    <property type="evidence" value="ECO:0007669"/>
    <property type="project" value="UniProtKB-SubCell"/>
</dbReference>
<reference evidence="10 11" key="1">
    <citation type="submission" date="2011-11" db="EMBL/GenBank/DDBJ databases">
        <title>Complete sequence of Spirochaeta sp. grapes.</title>
        <authorList>
            <consortium name="US DOE Joint Genome Institute"/>
            <person name="Lucas S."/>
            <person name="Han J."/>
            <person name="Lapidus A."/>
            <person name="Cheng J.-F."/>
            <person name="Goodwin L."/>
            <person name="Pitluck S."/>
            <person name="Peters L."/>
            <person name="Ovchinnikova G."/>
            <person name="Munk A.C."/>
            <person name="Detter J.C."/>
            <person name="Han C."/>
            <person name="Tapia R."/>
            <person name="Land M."/>
            <person name="Hauser L."/>
            <person name="Kyrpides N."/>
            <person name="Ivanova N."/>
            <person name="Pagani I."/>
            <person name="Ritalahtilisa K."/>
            <person name="Loeffler F."/>
            <person name="Woyke T."/>
        </authorList>
    </citation>
    <scope>NUCLEOTIDE SEQUENCE [LARGE SCALE GENOMIC DNA]</scope>
    <source>
        <strain evidence="11">ATCC BAA-1885 / DSM 22778 / Grapes</strain>
    </source>
</reference>
<evidence type="ECO:0000256" key="4">
    <source>
        <dbReference type="ARBA" id="ARBA00022989"/>
    </source>
</evidence>
<organism evidence="10 11">
    <name type="scientific">Sphaerochaeta pleomorpha (strain ATCC BAA-1885 / DSM 22778 / Grapes)</name>
    <dbReference type="NCBI Taxonomy" id="158190"/>
    <lineage>
        <taxon>Bacteria</taxon>
        <taxon>Pseudomonadati</taxon>
        <taxon>Spirochaetota</taxon>
        <taxon>Spirochaetia</taxon>
        <taxon>Spirochaetales</taxon>
        <taxon>Sphaerochaetaceae</taxon>
        <taxon>Sphaerochaeta</taxon>
    </lineage>
</organism>
<evidence type="ECO:0000256" key="2">
    <source>
        <dbReference type="ARBA" id="ARBA00022475"/>
    </source>
</evidence>
<dbReference type="GO" id="GO:0000155">
    <property type="term" value="F:phosphorelay sensor kinase activity"/>
    <property type="evidence" value="ECO:0007669"/>
    <property type="project" value="InterPro"/>
</dbReference>
<dbReference type="SUPFAM" id="SSF109604">
    <property type="entry name" value="HD-domain/PDEase-like"/>
    <property type="match status" value="1"/>
</dbReference>
<dbReference type="NCBIfam" id="TIGR00254">
    <property type="entry name" value="GGDEF"/>
    <property type="match status" value="1"/>
</dbReference>
<sequence>MIIALINNMALLLSLSVVYATYPFKEYQTLRDHSVIIGFIIGFAGILIMINPVVLSSGIVFDSRSILICVTAMAFGAVPTLISVAMMAVYRVWIGGAGMISGLSTIVLSACIGSLWHMFRYKYVYLKTPFLGLEYLLIGFINHVGMYFSMFLLPEPFRYAVLETMTIPILVFYPIGTFLLCLLIFNQVHRSAIVRDLKDSEIRFKTMFKQAPIGMSLTDFYTGKILDVNQKYLEILGIQKDRLLQMEWKDITFSDDLGVSAELSKKMREGDDGPFSVDKRFIRGDGQIVWTNLAITVVYIGPKEERQSLCMTTDISRRKSEEQRILQAINHDYLTGMYNRGHFEDYVRDLSLQDNLPLSVVFGDINGLRIINEAFGREEGNALIKRITLIVKSFLRENDYAARVGGDEIALILPNTEAKKAEQMILSIQEQVAQIQVMASVHPSITFGLCELCSENDDLNDGIKSAEKDVGNRKLVETPHMRGQAVYAIINTLHEKNKREELHSRRVSALCENLAVALEMSEHQVSEIKLLGLLHDIGKIAISESILNKEGKLTHEEWSEMKRHPEIGYRILVSVEEMNVLARHVLAHHERFDGKGYPKALNGYEIPIQARIISIADSFDAMTSERTYRKSVSFEEAALELKRNAGTQFDPDLVRVFVESVLKFGWDGLS</sequence>
<keyword evidence="4 6" id="KW-1133">Transmembrane helix</keyword>
<comment type="subcellular location">
    <subcellularLocation>
        <location evidence="1">Cell membrane</location>
        <topology evidence="1">Multi-pass membrane protein</topology>
    </subcellularLocation>
</comment>
<evidence type="ECO:0000256" key="1">
    <source>
        <dbReference type="ARBA" id="ARBA00004651"/>
    </source>
</evidence>
<dbReference type="SUPFAM" id="SSF55073">
    <property type="entry name" value="Nucleotide cyclase"/>
    <property type="match status" value="1"/>
</dbReference>
<evidence type="ECO:0000256" key="6">
    <source>
        <dbReference type="SAM" id="Phobius"/>
    </source>
</evidence>
<evidence type="ECO:0000259" key="8">
    <source>
        <dbReference type="PROSITE" id="PS50887"/>
    </source>
</evidence>